<name>A0A397WMR5_9ARCH</name>
<dbReference type="AlphaFoldDB" id="A0A397WMR5"/>
<accession>A0A397WMR5</accession>
<protein>
    <submittedName>
        <fullName evidence="1">Uncharacterized protein</fullName>
    </submittedName>
</protein>
<reference evidence="1 2" key="1">
    <citation type="journal article" date="2018" name="Syst. Appl. Microbiol.">
        <title>A new symbiotic nanoarchaeote (Candidatus Nanoclepta minutus) and its host (Zestosphaera tikiterensis gen. nov., sp. nov.) from a New Zealand hot spring.</title>
        <authorList>
            <person name="St John E."/>
            <person name="Liu Y."/>
            <person name="Podar M."/>
            <person name="Stott M.B."/>
            <person name="Meneghin J."/>
            <person name="Chen Z."/>
            <person name="Lagutin K."/>
            <person name="Mitchell K."/>
            <person name="Reysenbach A.L."/>
        </authorList>
    </citation>
    <scope>NUCLEOTIDE SEQUENCE [LARGE SCALE GENOMIC DNA]</scope>
    <source>
        <strain evidence="1">NZ3</strain>
    </source>
</reference>
<organism evidence="1 2">
    <name type="scientific">Candidatus Nanoclepta minutus</name>
    <dbReference type="NCBI Taxonomy" id="1940235"/>
    <lineage>
        <taxon>Archaea</taxon>
        <taxon>Nanobdellota</taxon>
        <taxon>Candidatus Nanoclepta</taxon>
    </lineage>
</organism>
<dbReference type="Proteomes" id="UP000266622">
    <property type="component" value="Unassembled WGS sequence"/>
</dbReference>
<comment type="caution">
    <text evidence="1">The sequence shown here is derived from an EMBL/GenBank/DDBJ whole genome shotgun (WGS) entry which is preliminary data.</text>
</comment>
<dbReference type="EMBL" id="MWMI01000003">
    <property type="protein sequence ID" value="RIB35338.1"/>
    <property type="molecule type" value="Genomic_DNA"/>
</dbReference>
<proteinExistence type="predicted"/>
<sequence length="221" mass="26537">MIEDFYKYSKISWEYLDEIWRKIRGEKMLIGGWAVHLLVNDGLKINKRKEYIGSKDIDLFVEDLERVFDILVSLGFEKEDNRFFKEERDFKIFVDVFSPGNTPDPLMEYAFINNYKLRINNFIVPYPEFLIVSKINTILVRGMKEKRIKDILDLLMLISFSKYDIDLIKDLIRKHNVYISSFVIKEIEENSYVLKYFNFDDKEIESLIKILERVLLYGRNP</sequence>
<gene>
    <name evidence="1" type="ORF">BXU00_02320</name>
</gene>
<evidence type="ECO:0000313" key="2">
    <source>
        <dbReference type="Proteomes" id="UP000266622"/>
    </source>
</evidence>
<evidence type="ECO:0000313" key="1">
    <source>
        <dbReference type="EMBL" id="RIB35338.1"/>
    </source>
</evidence>